<accession>A0ABR4I8C4</accession>
<sequence length="111" mass="13004">MALQRFGRMLPWRDASQQQLAILQTFFAQPMLLSNAELGQTLRLGVLNRNDFRRFSDDLNNKPSNSLIGALQRYLQRSYLSPYIPQRKDSPNPRRVLGQTWKWELSNREPA</sequence>
<dbReference type="EMBL" id="JBFXLS010000047">
    <property type="protein sequence ID" value="KAL2824001.1"/>
    <property type="molecule type" value="Genomic_DNA"/>
</dbReference>
<evidence type="ECO:0000313" key="2">
    <source>
        <dbReference type="Proteomes" id="UP001610335"/>
    </source>
</evidence>
<organism evidence="1 2">
    <name type="scientific">Aspergillus cavernicola</name>
    <dbReference type="NCBI Taxonomy" id="176166"/>
    <lineage>
        <taxon>Eukaryota</taxon>
        <taxon>Fungi</taxon>
        <taxon>Dikarya</taxon>
        <taxon>Ascomycota</taxon>
        <taxon>Pezizomycotina</taxon>
        <taxon>Eurotiomycetes</taxon>
        <taxon>Eurotiomycetidae</taxon>
        <taxon>Eurotiales</taxon>
        <taxon>Aspergillaceae</taxon>
        <taxon>Aspergillus</taxon>
        <taxon>Aspergillus subgen. Nidulantes</taxon>
    </lineage>
</organism>
<gene>
    <name evidence="1" type="ORF">BDW59DRAFT_89744</name>
</gene>
<dbReference type="Proteomes" id="UP001610335">
    <property type="component" value="Unassembled WGS sequence"/>
</dbReference>
<protein>
    <submittedName>
        <fullName evidence="1">Uncharacterized protein</fullName>
    </submittedName>
</protein>
<proteinExistence type="predicted"/>
<comment type="caution">
    <text evidence="1">The sequence shown here is derived from an EMBL/GenBank/DDBJ whole genome shotgun (WGS) entry which is preliminary data.</text>
</comment>
<evidence type="ECO:0000313" key="1">
    <source>
        <dbReference type="EMBL" id="KAL2824001.1"/>
    </source>
</evidence>
<keyword evidence="2" id="KW-1185">Reference proteome</keyword>
<reference evidence="1 2" key="1">
    <citation type="submission" date="2024-07" db="EMBL/GenBank/DDBJ databases">
        <title>Section-level genome sequencing and comparative genomics of Aspergillus sections Usti and Cavernicolus.</title>
        <authorList>
            <consortium name="Lawrence Berkeley National Laboratory"/>
            <person name="Nybo J.L."/>
            <person name="Vesth T.C."/>
            <person name="Theobald S."/>
            <person name="Frisvad J.C."/>
            <person name="Larsen T.O."/>
            <person name="Kjaerboelling I."/>
            <person name="Rothschild-Mancinelli K."/>
            <person name="Lyhne E.K."/>
            <person name="Kogle M.E."/>
            <person name="Barry K."/>
            <person name="Clum A."/>
            <person name="Na H."/>
            <person name="Ledsgaard L."/>
            <person name="Lin J."/>
            <person name="Lipzen A."/>
            <person name="Kuo A."/>
            <person name="Riley R."/>
            <person name="Mondo S."/>
            <person name="LaButti K."/>
            <person name="Haridas S."/>
            <person name="Pangalinan J."/>
            <person name="Salamov A.A."/>
            <person name="Simmons B.A."/>
            <person name="Magnuson J.K."/>
            <person name="Chen J."/>
            <person name="Drula E."/>
            <person name="Henrissat B."/>
            <person name="Wiebenga A."/>
            <person name="Lubbers R.J."/>
            <person name="Gomes A.C."/>
            <person name="Makela M.R."/>
            <person name="Stajich J."/>
            <person name="Grigoriev I.V."/>
            <person name="Mortensen U.H."/>
            <person name="De vries R.P."/>
            <person name="Baker S.E."/>
            <person name="Andersen M.R."/>
        </authorList>
    </citation>
    <scope>NUCLEOTIDE SEQUENCE [LARGE SCALE GENOMIC DNA]</scope>
    <source>
        <strain evidence="1 2">CBS 600.67</strain>
    </source>
</reference>
<name>A0ABR4I8C4_9EURO</name>